<sequence length="836" mass="96751">MITTMINNHLSAIQEASSKGIPPQKLENITPDKRPCITLVSRGVNISAVSWNNALSSSNLINFINTTSLADEIVDNLLRSRYPLSEIEKIIKLPYIKSVYKKLKNEYRGNAWHELTFADWLLDALSYISVYGFDRVGMKDLLSTISSLNSCTHIKDHYPDLCVEDRVKVIRLWSMSYMNINKIPAYKKYNIVKESLPFVDIYEEANEVLGPSDFTQIFPAFHQSLVISPNKEELLKSIRVLLNEQDSNILAHYFKELYGVNESIVLDSEIHKLSKRITEHSLKDVYSIIYGEKSLAYEVLYSARELEPYQVNLLKRCVESGKKGFLRLILNDRAKEIYQNLSMNNILFKEEFQKIVNLNTLNDKNLSTLSGMKHKEGIFDLLNSDIPLTFDEFCFLYGKKKIDIDFYYTLAKSFKVEARLKICRELPELSTVKDLYQTTEDLFAALVELVSIKPIKQWISEEPIKLEDAKDFHYLKMLLVPHRFKKFKSSVKRGSDVDFILKEKELLSIADNLDEAKLLFVEQNEACRFVLNTIEATREFIQKYKGNIVNFYEKGLCDIFQHLHKNSSFEKNMLLNLNLITKAELSGKLSDIKFAKKDFELEIGLPVPLRVISEWVKNRTTSTKELNIYETFDYESTLRLGEYPVPTCLHWNNGSYSRCLLSIFDTNKKILLAKNRRGNIVARAIIRLTKGSDNFVINKKEKKLRFKDVEAEPEQDILQKVKPKEELVLFLERCYTSMDRKSALEMRKKLVKLAIEKSKALGAKLIMAEEYAKEGILELQQYTKDNYFVFVSYSKNGYQYLDSLSGQASESNEGKYMKAKVVFCNDQSEIDLTSER</sequence>
<dbReference type="AlphaFoldDB" id="A0A7H0Y2M8"/>
<dbReference type="Proteomes" id="UP000516384">
    <property type="component" value="Chromosome"/>
</dbReference>
<name>A0A7H0Y2M8_9BACL</name>
<evidence type="ECO:0000313" key="2">
    <source>
        <dbReference type="Proteomes" id="UP000516384"/>
    </source>
</evidence>
<protein>
    <submittedName>
        <fullName evidence="1">Uncharacterized protein</fullName>
    </submittedName>
</protein>
<proteinExistence type="predicted"/>
<accession>A0A7H0Y2M8</accession>
<evidence type="ECO:0000313" key="1">
    <source>
        <dbReference type="EMBL" id="QNR65336.1"/>
    </source>
</evidence>
<organism evidence="1 2">
    <name type="scientific">Paenibacillus peoriae</name>
    <dbReference type="NCBI Taxonomy" id="59893"/>
    <lineage>
        <taxon>Bacteria</taxon>
        <taxon>Bacillati</taxon>
        <taxon>Bacillota</taxon>
        <taxon>Bacilli</taxon>
        <taxon>Bacillales</taxon>
        <taxon>Paenibacillaceae</taxon>
        <taxon>Paenibacillus</taxon>
    </lineage>
</organism>
<reference evidence="1 2" key="1">
    <citation type="submission" date="2020-09" db="EMBL/GenBank/DDBJ databases">
        <title>Characterization of Paenibacillus peoriae strain ZF390 with broad-spectrum antimicrobial activity as a potential biocontrol agent.</title>
        <authorList>
            <person name="Li L."/>
            <person name="Zhao Y."/>
            <person name="Li B."/>
            <person name="Xie X."/>
        </authorList>
    </citation>
    <scope>NUCLEOTIDE SEQUENCE [LARGE SCALE GENOMIC DNA]</scope>
    <source>
        <strain evidence="1 2">ZF390</strain>
    </source>
</reference>
<dbReference type="RefSeq" id="WP_190297240.1">
    <property type="nucleotide sequence ID" value="NZ_CP061172.1"/>
</dbReference>
<dbReference type="EMBL" id="CP061172">
    <property type="protein sequence ID" value="QNR65336.1"/>
    <property type="molecule type" value="Genomic_DNA"/>
</dbReference>
<gene>
    <name evidence="1" type="ORF">IAQ67_15680</name>
</gene>